<feature type="compositionally biased region" description="Basic and acidic residues" evidence="3">
    <location>
        <begin position="1328"/>
        <end position="1340"/>
    </location>
</feature>
<feature type="compositionally biased region" description="Basic residues" evidence="3">
    <location>
        <begin position="1305"/>
        <end position="1319"/>
    </location>
</feature>
<feature type="region of interest" description="Disordered" evidence="3">
    <location>
        <begin position="1280"/>
        <end position="1389"/>
    </location>
</feature>
<dbReference type="GO" id="GO:0008270">
    <property type="term" value="F:zinc ion binding"/>
    <property type="evidence" value="ECO:0007669"/>
    <property type="project" value="InterPro"/>
</dbReference>
<evidence type="ECO:0000313" key="7">
    <source>
        <dbReference type="Proteomes" id="UP000078550"/>
    </source>
</evidence>
<proteinExistence type="inferred from homology"/>
<evidence type="ECO:0000256" key="1">
    <source>
        <dbReference type="ARBA" id="ARBA00001947"/>
    </source>
</evidence>
<gene>
    <name evidence="5" type="ORF">POVWA1_003690</name>
    <name evidence="6" type="ORF">POVWA2_003830</name>
</gene>
<feature type="compositionally biased region" description="Polar residues" evidence="3">
    <location>
        <begin position="1536"/>
        <end position="1549"/>
    </location>
</feature>
<dbReference type="GO" id="GO:0004181">
    <property type="term" value="F:metallocarboxypeptidase activity"/>
    <property type="evidence" value="ECO:0007669"/>
    <property type="project" value="InterPro"/>
</dbReference>
<feature type="compositionally biased region" description="Basic residues" evidence="3">
    <location>
        <begin position="1579"/>
        <end position="1589"/>
    </location>
</feature>
<dbReference type="InterPro" id="IPR050821">
    <property type="entry name" value="Cytosolic_carboxypeptidase"/>
</dbReference>
<name>A0A1A8YGT5_PLAOA</name>
<keyword evidence="5" id="KW-0378">Hydrolase</keyword>
<feature type="region of interest" description="Disordered" evidence="3">
    <location>
        <begin position="37"/>
        <end position="130"/>
    </location>
</feature>
<feature type="compositionally biased region" description="Polar residues" evidence="3">
    <location>
        <begin position="110"/>
        <end position="127"/>
    </location>
</feature>
<keyword evidence="5" id="KW-0121">Carboxypeptidase</keyword>
<dbReference type="Gene3D" id="2.60.40.3120">
    <property type="match status" value="1"/>
</dbReference>
<accession>A0A1A8YGT5</accession>
<feature type="region of interest" description="Disordered" evidence="3">
    <location>
        <begin position="1632"/>
        <end position="1665"/>
    </location>
</feature>
<feature type="domain" description="Peptidase M14" evidence="4">
    <location>
        <begin position="924"/>
        <end position="1002"/>
    </location>
</feature>
<evidence type="ECO:0000313" key="8">
    <source>
        <dbReference type="Proteomes" id="UP000078555"/>
    </source>
</evidence>
<sequence>MLIKNEDSSNIFQHFTINSPSAIPLFHFLSVDNNGDRVGKPSANNAQIANNHEREKRMDKTEEEKEGKKQTGERKNMDRKRSDNEEVSGAKKGIHKSNHNSIPGSGILHSGSSNDCSQSRVTGNSDYRSNDTSDLVYHEDFNLIFEDTDIHVEIPAITNCNEEERSSRFNAMYSKTFGLNEDEGDKRITFGNVPNRRENMVEENRVNTINDLKLFLNRNLAEVNWKNRDLFFKNMNTIDEVLNYNFSSICKKRFEVGTSAFCQHDNFLIHLPIRKRGSQIKFMEGINFLKDESRKKKKHTADDGNDKGKNCDKPLERDNIFSISKWDKVGMLVKPVHSYMLESGKPQKGDVEDVYVEEETSQKYPLKQEETVGASTRSMLLSPLTMYDKVENFSCAEKPGMTYKYVYPPNHKQDNGKKLRIPKLHVLFNSKFESGNLQYVMKEKNEEVYSLFLNHDIKMNEKKNQWFYFSASYIPDIYYENISSKVKTKQRCMNLFINEINKDMHMSCENIKCSLDFSDKFAVSKVKKLEKPFSVKFRIENMSKPYFLYKEGHSPLTFSECKNRFENVQWERNAYDVRYIKNSIPKHFNVKKNCMERLSYCTYTLEFSYDFTYNFDTVYFASSYPYTYSYLMHYLSCIQSYVRGKKNINYVEEKLCKTNCGFSCPVLAITNYDKYGDKFREEEKKNQKNEASNGTTCDKCVFANSEDMKESGINHLGKEKICICIERGSKEWIKTSKLGTGEQQNERDDNKREHCGKETTLVMTEEHTSFNGVNINANCSRLLNGKSFQTFDCGKVSKLNRDNTRNDTHKEKLCLYGLCNFANGMSLTESVSSVAKCRNGGEEEVSFNGGAFYRNGLRKYADGFMSEFSNLVKKDVAYSARRSITRVQKGSTLHSSPTPSLLTSHASPLLPSELLNSHELVGDRSKGGKEVVFLTARVHPGETNSSYAMHGFLSFIISDSVYANMLRDNYIFIIIPMLNIDGVVLGHNRYCSNGFDLNRQWNRPIYYLHPTIYTAKLLLKKISLSNKVVFFCDFHGHSRKYNCFLFGNPDTKMCIKGRKFSEIFPEIFSQSVPWFSIEDTKFKGENENRGIARNICGKAFKIDCSYTLEISLLGMQIKKDCSFMLNAEKGILFNSMGDEICERNNYAKKNFMNMSGNFQIWEEEKVKNMFEGNTACVGNDHPPLHKKEGVNNVENGETKHKEGATEHYYDKNKYDFFFFDENLLLMTGVSFGLCLFKFFNFVLCHGASFAGGEEGEGEKKLPLSRNSKCARSSRSACSVRSGEEESLSPNGEKKPLYLNSSEKKKMSKLQKAKLRRSSRRSANNCNVKGDHERGGEKKPICDGVQSSSCSVVKCENDQTSQNNNKNEKKKKKKKKSRNVTHENCGEILKGNRRNGKSFLNVKDKGSINGYIKLVKRSKVRNNSSKPGKCQDRDKKIINSLNEKDVKYATNKLISAELLMKNRHCTKKITKKKFSFSLNSTFSSCVEAARRLIKKKKAPLISVRKGDVQNNGDHSTCKLSVDDKNCDNGCTSEGSYNGNDNGSTDDSPQGYNPIGKENSVDGGGKRRVEPPPDECCSKGRLPRKHKKKSNFVRLSKTKGDTRKRLKCVIIKRRKKQTPERKVGTDILQGQHMYSTVKGRRQSQQPQKRSTVLDESRRRDGDPATDGCLIKRRKFKGRIVMVTKGGKGKCPVLRQTELVHRQKRKSNIKGMHSEGFKPASVNATTTANATTGMAV</sequence>
<dbReference type="PANTHER" id="PTHR12756">
    <property type="entry name" value="CYTOSOLIC CARBOXYPEPTIDASE"/>
    <property type="match status" value="1"/>
</dbReference>
<dbReference type="GO" id="GO:0006508">
    <property type="term" value="P:proteolysis"/>
    <property type="evidence" value="ECO:0007669"/>
    <property type="project" value="InterPro"/>
</dbReference>
<evidence type="ECO:0000313" key="5">
    <source>
        <dbReference type="EMBL" id="SBT30765.1"/>
    </source>
</evidence>
<dbReference type="InterPro" id="IPR000834">
    <property type="entry name" value="Peptidase_M14"/>
</dbReference>
<dbReference type="PANTHER" id="PTHR12756:SF11">
    <property type="entry name" value="CYTOSOLIC CARBOXYPEPTIDASE 1"/>
    <property type="match status" value="1"/>
</dbReference>
<feature type="region of interest" description="Disordered" evidence="3">
    <location>
        <begin position="1536"/>
        <end position="1596"/>
    </location>
</feature>
<evidence type="ECO:0000256" key="3">
    <source>
        <dbReference type="SAM" id="MobiDB-lite"/>
    </source>
</evidence>
<comment type="similarity">
    <text evidence="2">Belongs to the peptidase M14 family.</text>
</comment>
<keyword evidence="8" id="KW-1185">Reference proteome</keyword>
<protein>
    <submittedName>
        <fullName evidence="5">Zinc-carboxypeptidase, putative</fullName>
    </submittedName>
</protein>
<keyword evidence="5" id="KW-0645">Protease</keyword>
<evidence type="ECO:0000259" key="4">
    <source>
        <dbReference type="Pfam" id="PF00246"/>
    </source>
</evidence>
<dbReference type="EMBL" id="FLRE01000016">
    <property type="protein sequence ID" value="SBT31378.1"/>
    <property type="molecule type" value="Genomic_DNA"/>
</dbReference>
<dbReference type="Proteomes" id="UP000078555">
    <property type="component" value="Unassembled WGS sequence"/>
</dbReference>
<feature type="compositionally biased region" description="Basic and acidic residues" evidence="3">
    <location>
        <begin position="51"/>
        <end position="84"/>
    </location>
</feature>
<comment type="cofactor">
    <cofactor evidence="1">
        <name>Zn(2+)</name>
        <dbReference type="ChEBI" id="CHEBI:29105"/>
    </cofactor>
</comment>
<organism evidence="5 8">
    <name type="scientific">Plasmodium ovale wallikeri</name>
    <dbReference type="NCBI Taxonomy" id="864142"/>
    <lineage>
        <taxon>Eukaryota</taxon>
        <taxon>Sar</taxon>
        <taxon>Alveolata</taxon>
        <taxon>Apicomplexa</taxon>
        <taxon>Aconoidasida</taxon>
        <taxon>Haemosporida</taxon>
        <taxon>Plasmodiidae</taxon>
        <taxon>Plasmodium</taxon>
        <taxon>Plasmodium (Plasmodium)</taxon>
    </lineage>
</organism>
<dbReference type="Pfam" id="PF00246">
    <property type="entry name" value="Peptidase_M14"/>
    <property type="match status" value="1"/>
</dbReference>
<dbReference type="Gene3D" id="3.40.630.10">
    <property type="entry name" value="Zn peptidases"/>
    <property type="match status" value="1"/>
</dbReference>
<feature type="compositionally biased region" description="Basic residues" evidence="3">
    <location>
        <begin position="1367"/>
        <end position="1378"/>
    </location>
</feature>
<evidence type="ECO:0000313" key="6">
    <source>
        <dbReference type="EMBL" id="SBT31378.1"/>
    </source>
</evidence>
<dbReference type="EMBL" id="FLRD01000009">
    <property type="protein sequence ID" value="SBT30765.1"/>
    <property type="molecule type" value="Genomic_DNA"/>
</dbReference>
<reference evidence="5" key="1">
    <citation type="submission" date="2016-05" db="EMBL/GenBank/DDBJ databases">
        <authorList>
            <person name="Lavstsen T."/>
            <person name="Jespersen J.S."/>
        </authorList>
    </citation>
    <scope>NUCLEOTIDE SEQUENCE [LARGE SCALE GENOMIC DNA]</scope>
</reference>
<dbReference type="SUPFAM" id="SSF53187">
    <property type="entry name" value="Zn-dependent exopeptidases"/>
    <property type="match status" value="1"/>
</dbReference>
<feature type="compositionally biased region" description="Basic and acidic residues" evidence="3">
    <location>
        <begin position="1649"/>
        <end position="1660"/>
    </location>
</feature>
<reference evidence="7 8" key="2">
    <citation type="submission" date="2016-05" db="EMBL/GenBank/DDBJ databases">
        <authorList>
            <person name="Naeem Raeece"/>
        </authorList>
    </citation>
    <scope>NUCLEOTIDE SEQUENCE [LARGE SCALE GENOMIC DNA]</scope>
</reference>
<dbReference type="Proteomes" id="UP000078550">
    <property type="component" value="Unassembled WGS sequence"/>
</dbReference>
<evidence type="ECO:0000256" key="2">
    <source>
        <dbReference type="ARBA" id="ARBA00005988"/>
    </source>
</evidence>